<dbReference type="GO" id="GO:0006396">
    <property type="term" value="P:RNA processing"/>
    <property type="evidence" value="ECO:0007669"/>
    <property type="project" value="UniProtKB-ARBA"/>
</dbReference>
<dbReference type="Gene3D" id="3.30.2350.10">
    <property type="entry name" value="Pseudouridine synthase"/>
    <property type="match status" value="1"/>
</dbReference>
<dbReference type="GO" id="GO:0009982">
    <property type="term" value="F:pseudouridine synthase activity"/>
    <property type="evidence" value="ECO:0007669"/>
    <property type="project" value="InterPro"/>
</dbReference>
<dbReference type="AlphaFoldDB" id="A0A238W5E2"/>
<accession>A0A238W5E2</accession>
<organism evidence="4 5">
    <name type="scientific">Hymenobacter mucosus</name>
    <dbReference type="NCBI Taxonomy" id="1411120"/>
    <lineage>
        <taxon>Bacteria</taxon>
        <taxon>Pseudomonadati</taxon>
        <taxon>Bacteroidota</taxon>
        <taxon>Cytophagia</taxon>
        <taxon>Cytophagales</taxon>
        <taxon>Hymenobacteraceae</taxon>
        <taxon>Hymenobacter</taxon>
    </lineage>
</organism>
<protein>
    <submittedName>
        <fullName evidence="4">23S rRNA pseudouridine1911/1915/1917 synthase</fullName>
    </submittedName>
</protein>
<keyword evidence="5" id="KW-1185">Reference proteome</keyword>
<dbReference type="InterPro" id="IPR050188">
    <property type="entry name" value="RluA_PseudoU_synthase"/>
</dbReference>
<sequence length="237" mass="26571">MNRPNLWSERKEILFEDNHLLVINKPAGLLVQGDATGDEPLSAKAEEYLRFKYKKPGAAFVGVAHRIDRPVSGIVILAKTSKALSRLNEMFRDNKIHKTYWALTGKCPEPTSGHLTHWLVKDPIRNTTKAYTERHGQGLKSDLDYTVLGQAGNRWLLQVNPITGRPHQIRVQLSTGLGTPIVGDVKYGFLAPLPDVSIALHARQLELQHPVTKEEMVFIAPVPDIAHWEAAQAYYSK</sequence>
<dbReference type="PANTHER" id="PTHR21600:SF83">
    <property type="entry name" value="PSEUDOURIDYLATE SYNTHASE RPUSD4, MITOCHONDRIAL"/>
    <property type="match status" value="1"/>
</dbReference>
<evidence type="ECO:0000256" key="2">
    <source>
        <dbReference type="ARBA" id="ARBA00023235"/>
    </source>
</evidence>
<keyword evidence="2" id="KW-0413">Isomerase</keyword>
<evidence type="ECO:0000259" key="3">
    <source>
        <dbReference type="Pfam" id="PF00849"/>
    </source>
</evidence>
<proteinExistence type="inferred from homology"/>
<dbReference type="PANTHER" id="PTHR21600">
    <property type="entry name" value="MITOCHONDRIAL RNA PSEUDOURIDINE SYNTHASE"/>
    <property type="match status" value="1"/>
</dbReference>
<dbReference type="GO" id="GO:0140098">
    <property type="term" value="F:catalytic activity, acting on RNA"/>
    <property type="evidence" value="ECO:0007669"/>
    <property type="project" value="UniProtKB-ARBA"/>
</dbReference>
<reference evidence="5" key="1">
    <citation type="submission" date="2017-06" db="EMBL/GenBank/DDBJ databases">
        <authorList>
            <person name="Varghese N."/>
            <person name="Submissions S."/>
        </authorList>
    </citation>
    <scope>NUCLEOTIDE SEQUENCE [LARGE SCALE GENOMIC DNA]</scope>
    <source>
        <strain evidence="5">DSM 28041</strain>
    </source>
</reference>
<dbReference type="EMBL" id="FZNS01000002">
    <property type="protein sequence ID" value="SNR41718.1"/>
    <property type="molecule type" value="Genomic_DNA"/>
</dbReference>
<evidence type="ECO:0000256" key="1">
    <source>
        <dbReference type="ARBA" id="ARBA00010876"/>
    </source>
</evidence>
<dbReference type="InterPro" id="IPR020103">
    <property type="entry name" value="PsdUridine_synth_cat_dom_sf"/>
</dbReference>
<evidence type="ECO:0000313" key="5">
    <source>
        <dbReference type="Proteomes" id="UP000198310"/>
    </source>
</evidence>
<dbReference type="CDD" id="cd02869">
    <property type="entry name" value="PseudoU_synth_RluA_like"/>
    <property type="match status" value="1"/>
</dbReference>
<dbReference type="InterPro" id="IPR006145">
    <property type="entry name" value="PsdUridine_synth_RsuA/RluA"/>
</dbReference>
<dbReference type="Proteomes" id="UP000198310">
    <property type="component" value="Unassembled WGS sequence"/>
</dbReference>
<dbReference type="Pfam" id="PF00849">
    <property type="entry name" value="PseudoU_synth_2"/>
    <property type="match status" value="1"/>
</dbReference>
<dbReference type="InterPro" id="IPR006224">
    <property type="entry name" value="PsdUridine_synth_RluA-like_CS"/>
</dbReference>
<name>A0A238W5E2_9BACT</name>
<evidence type="ECO:0000313" key="4">
    <source>
        <dbReference type="EMBL" id="SNR41718.1"/>
    </source>
</evidence>
<dbReference type="PROSITE" id="PS01129">
    <property type="entry name" value="PSI_RLU"/>
    <property type="match status" value="1"/>
</dbReference>
<dbReference type="GO" id="GO:0003723">
    <property type="term" value="F:RNA binding"/>
    <property type="evidence" value="ECO:0007669"/>
    <property type="project" value="InterPro"/>
</dbReference>
<dbReference type="RefSeq" id="WP_089331910.1">
    <property type="nucleotide sequence ID" value="NZ_FZNS01000002.1"/>
</dbReference>
<dbReference type="SUPFAM" id="SSF55120">
    <property type="entry name" value="Pseudouridine synthase"/>
    <property type="match status" value="1"/>
</dbReference>
<comment type="similarity">
    <text evidence="1">Belongs to the pseudouridine synthase RluA family.</text>
</comment>
<feature type="domain" description="Pseudouridine synthase RsuA/RluA-like" evidence="3">
    <location>
        <begin position="19"/>
        <end position="174"/>
    </location>
</feature>
<dbReference type="GO" id="GO:0001522">
    <property type="term" value="P:pseudouridine synthesis"/>
    <property type="evidence" value="ECO:0007669"/>
    <property type="project" value="InterPro"/>
</dbReference>
<gene>
    <name evidence="4" type="ORF">SAMN06269173_102242</name>
</gene>